<dbReference type="GO" id="GO:0005506">
    <property type="term" value="F:iron ion binding"/>
    <property type="evidence" value="ECO:0007669"/>
    <property type="project" value="InterPro"/>
</dbReference>
<dbReference type="InterPro" id="IPR046867">
    <property type="entry name" value="AldOxase/xan_DH_MoCoBD2"/>
</dbReference>
<dbReference type="Gene3D" id="3.30.365.10">
    <property type="entry name" value="Aldehyde oxidase/xanthine dehydrogenase, molybdopterin binding domain"/>
    <property type="match status" value="3"/>
</dbReference>
<sequence>MKYRAATDAAGKLLGVVMDIYGDLGSSSNEIYRFQGILQWCDNVYFAPNWKINIHACKTNTPANTACRAPASTEGIYFIEHLLEHMSQVLKKPSLELRQLNFYINGDRMMGGATVKDFTLPALTDQLLQSSDYKSRSEAVATFNTANRWRKRGISVVPIRYAAHWNIPTRIFHCLVAIFHGDGTVAVTHGGIEMGQGINTKIAQVVASELGVDMKYIDIQPTQAITTANGGITGGSVTSELVSLAAIDACRQLRTRIDVVRRIDPTKTWPQLIEDCFKKGVDLSARSGINAKTPDHVAYNVYTAMCTEIELDILTGEFIINRLDILYDCGESMSPLIDVGQVEGAVEMGLGYYTSEEQIYDPKTGENLSYGTWKYKPPMAKDIPVDFRVTLLQNAPNPSGVLRSKLVGEPPLCGAASVVFALRNAIAANLNETGKGADWFTLVAPMTVERIQQYNRIEISQLRYKD</sequence>
<evidence type="ECO:0000259" key="12">
    <source>
        <dbReference type="Pfam" id="PF20256"/>
    </source>
</evidence>
<dbReference type="InterPro" id="IPR037165">
    <property type="entry name" value="AldOxase/xan_DH_Mopterin-bd_sf"/>
</dbReference>
<accession>A0A1W0X6R7</accession>
<evidence type="ECO:0000256" key="4">
    <source>
        <dbReference type="ARBA" id="ARBA00022505"/>
    </source>
</evidence>
<evidence type="ECO:0000256" key="3">
    <source>
        <dbReference type="ARBA" id="ARBA00006849"/>
    </source>
</evidence>
<gene>
    <name evidence="13" type="ORF">BV898_03139</name>
</gene>
<feature type="domain" description="Aldehyde oxidase/xanthine dehydrogenase second molybdopterin binding" evidence="12">
    <location>
        <begin position="127"/>
        <end position="384"/>
    </location>
</feature>
<dbReference type="Proteomes" id="UP000192578">
    <property type="component" value="Unassembled WGS sequence"/>
</dbReference>
<evidence type="ECO:0000256" key="6">
    <source>
        <dbReference type="ARBA" id="ARBA00022723"/>
    </source>
</evidence>
<comment type="similarity">
    <text evidence="3">Belongs to the xanthine dehydrogenase family.</text>
</comment>
<keyword evidence="9" id="KW-0411">Iron-sulfur</keyword>
<dbReference type="PANTHER" id="PTHR11908">
    <property type="entry name" value="XANTHINE DEHYDROGENASE"/>
    <property type="match status" value="1"/>
</dbReference>
<dbReference type="FunFam" id="3.30.365.10:FF:000002">
    <property type="entry name" value="Xanthine dehydrogenase oxidase"/>
    <property type="match status" value="1"/>
</dbReference>
<evidence type="ECO:0000256" key="10">
    <source>
        <dbReference type="ARBA" id="ARBA00034078"/>
    </source>
</evidence>
<keyword evidence="14" id="KW-1185">Reference proteome</keyword>
<comment type="cofactor">
    <cofactor evidence="1">
        <name>Mo-molybdopterin</name>
        <dbReference type="ChEBI" id="CHEBI:71302"/>
    </cofactor>
</comment>
<name>A0A1W0X6R7_HYPEX</name>
<evidence type="ECO:0000256" key="9">
    <source>
        <dbReference type="ARBA" id="ARBA00023014"/>
    </source>
</evidence>
<comment type="cofactor">
    <cofactor evidence="2">
        <name>FAD</name>
        <dbReference type="ChEBI" id="CHEBI:57692"/>
    </cofactor>
</comment>
<organism evidence="13 14">
    <name type="scientific">Hypsibius exemplaris</name>
    <name type="common">Freshwater tardigrade</name>
    <dbReference type="NCBI Taxonomy" id="2072580"/>
    <lineage>
        <taxon>Eukaryota</taxon>
        <taxon>Metazoa</taxon>
        <taxon>Ecdysozoa</taxon>
        <taxon>Tardigrada</taxon>
        <taxon>Eutardigrada</taxon>
        <taxon>Parachela</taxon>
        <taxon>Hypsibioidea</taxon>
        <taxon>Hypsibiidae</taxon>
        <taxon>Hypsibius</taxon>
    </lineage>
</organism>
<evidence type="ECO:0000256" key="7">
    <source>
        <dbReference type="ARBA" id="ARBA00023002"/>
    </source>
</evidence>
<dbReference type="InterPro" id="IPR008274">
    <property type="entry name" value="AldOxase/xan_DH_MoCoBD1"/>
</dbReference>
<evidence type="ECO:0000256" key="2">
    <source>
        <dbReference type="ARBA" id="ARBA00001974"/>
    </source>
</evidence>
<evidence type="ECO:0000256" key="8">
    <source>
        <dbReference type="ARBA" id="ARBA00023004"/>
    </source>
</evidence>
<keyword evidence="4" id="KW-0500">Molybdenum</keyword>
<keyword evidence="7" id="KW-0560">Oxidoreductase</keyword>
<comment type="caution">
    <text evidence="13">The sequence shown here is derived from an EMBL/GenBank/DDBJ whole genome shotgun (WGS) entry which is preliminary data.</text>
</comment>
<evidence type="ECO:0000313" key="14">
    <source>
        <dbReference type="Proteomes" id="UP000192578"/>
    </source>
</evidence>
<evidence type="ECO:0000313" key="13">
    <source>
        <dbReference type="EMBL" id="OQV23094.1"/>
    </source>
</evidence>
<dbReference type="InterPro" id="IPR016208">
    <property type="entry name" value="Ald_Oxase/xanthine_DH-like"/>
</dbReference>
<dbReference type="GO" id="GO:0051537">
    <property type="term" value="F:2 iron, 2 sulfur cluster binding"/>
    <property type="evidence" value="ECO:0007669"/>
    <property type="project" value="UniProtKB-KW"/>
</dbReference>
<reference evidence="14" key="1">
    <citation type="submission" date="2017-01" db="EMBL/GenBank/DDBJ databases">
        <title>Comparative genomics of anhydrobiosis in the tardigrade Hypsibius dujardini.</title>
        <authorList>
            <person name="Yoshida Y."/>
            <person name="Koutsovoulos G."/>
            <person name="Laetsch D."/>
            <person name="Stevens L."/>
            <person name="Kumar S."/>
            <person name="Horikawa D."/>
            <person name="Ishino K."/>
            <person name="Komine S."/>
            <person name="Tomita M."/>
            <person name="Blaxter M."/>
            <person name="Arakawa K."/>
        </authorList>
    </citation>
    <scope>NUCLEOTIDE SEQUENCE [LARGE SCALE GENOMIC DNA]</scope>
    <source>
        <strain evidence="14">Z151</strain>
    </source>
</reference>
<keyword evidence="8" id="KW-0408">Iron</keyword>
<dbReference type="Pfam" id="PF20256">
    <property type="entry name" value="MoCoBD_2"/>
    <property type="match status" value="1"/>
</dbReference>
<feature type="domain" description="Aldehyde oxidase/xanthine dehydrogenase first molybdopterin binding" evidence="11">
    <location>
        <begin position="1"/>
        <end position="102"/>
    </location>
</feature>
<proteinExistence type="inferred from homology"/>
<evidence type="ECO:0000256" key="5">
    <source>
        <dbReference type="ARBA" id="ARBA00022714"/>
    </source>
</evidence>
<keyword evidence="6" id="KW-0479">Metal-binding</keyword>
<protein>
    <submittedName>
        <fullName evidence="13">Xanthine dehydrogenase</fullName>
    </submittedName>
</protein>
<dbReference type="EMBL" id="MTYJ01000014">
    <property type="protein sequence ID" value="OQV23094.1"/>
    <property type="molecule type" value="Genomic_DNA"/>
</dbReference>
<dbReference type="SUPFAM" id="SSF56003">
    <property type="entry name" value="Molybdenum cofactor-binding domain"/>
    <property type="match status" value="1"/>
</dbReference>
<evidence type="ECO:0000259" key="11">
    <source>
        <dbReference type="Pfam" id="PF02738"/>
    </source>
</evidence>
<dbReference type="Pfam" id="PF02738">
    <property type="entry name" value="MoCoBD_1"/>
    <property type="match status" value="1"/>
</dbReference>
<keyword evidence="5" id="KW-0001">2Fe-2S</keyword>
<evidence type="ECO:0000256" key="1">
    <source>
        <dbReference type="ARBA" id="ARBA00001924"/>
    </source>
</evidence>
<dbReference type="GO" id="GO:0016491">
    <property type="term" value="F:oxidoreductase activity"/>
    <property type="evidence" value="ECO:0007669"/>
    <property type="project" value="UniProtKB-KW"/>
</dbReference>
<dbReference type="PANTHER" id="PTHR11908:SF132">
    <property type="entry name" value="ALDEHYDE OXIDASE 1-RELATED"/>
    <property type="match status" value="1"/>
</dbReference>
<dbReference type="AlphaFoldDB" id="A0A1W0X6R7"/>
<comment type="cofactor">
    <cofactor evidence="10">
        <name>[2Fe-2S] cluster</name>
        <dbReference type="ChEBI" id="CHEBI:190135"/>
    </cofactor>
</comment>
<dbReference type="OrthoDB" id="8300278at2759"/>